<organism evidence="1 2">
    <name type="scientific">Mycolicibacterium crocinum</name>
    <dbReference type="NCBI Taxonomy" id="388459"/>
    <lineage>
        <taxon>Bacteria</taxon>
        <taxon>Bacillati</taxon>
        <taxon>Actinomycetota</taxon>
        <taxon>Actinomycetes</taxon>
        <taxon>Mycobacteriales</taxon>
        <taxon>Mycobacteriaceae</taxon>
        <taxon>Mycolicibacterium</taxon>
    </lineage>
</organism>
<accession>A0ABY3TNS9</accession>
<reference evidence="1" key="1">
    <citation type="submission" date="2022-08" db="EMBL/GenBank/DDBJ databases">
        <title>Whole genome sequencing of non-tuberculosis mycobacteria type-strains.</title>
        <authorList>
            <person name="Igarashi Y."/>
            <person name="Osugi A."/>
            <person name="Mitarai S."/>
        </authorList>
    </citation>
    <scope>NUCLEOTIDE SEQUENCE</scope>
    <source>
        <strain evidence="1">JCM 16369</strain>
    </source>
</reference>
<evidence type="ECO:0000313" key="1">
    <source>
        <dbReference type="EMBL" id="ULN42913.1"/>
    </source>
</evidence>
<dbReference type="RefSeq" id="WP_240179254.1">
    <property type="nucleotide sequence ID" value="NZ_CP092362.2"/>
</dbReference>
<evidence type="ECO:0000313" key="2">
    <source>
        <dbReference type="Proteomes" id="UP001055337"/>
    </source>
</evidence>
<name>A0ABY3TNS9_9MYCO</name>
<gene>
    <name evidence="1" type="ORF">MI149_07415</name>
</gene>
<sequence length="48" mass="5156">MPKVDESIWLQRWESEGGALPTWVTGAVTHSATKAPFARPAEFIAAGS</sequence>
<dbReference type="EMBL" id="CP092362">
    <property type="protein sequence ID" value="ULN42913.1"/>
    <property type="molecule type" value="Genomic_DNA"/>
</dbReference>
<dbReference type="Proteomes" id="UP001055337">
    <property type="component" value="Chromosome"/>
</dbReference>
<proteinExistence type="predicted"/>
<keyword evidence="2" id="KW-1185">Reference proteome</keyword>
<protein>
    <submittedName>
        <fullName evidence="1">Uncharacterized protein</fullName>
    </submittedName>
</protein>